<feature type="domain" description="VOC" evidence="1">
    <location>
        <begin position="6"/>
        <end position="128"/>
    </location>
</feature>
<evidence type="ECO:0000313" key="2">
    <source>
        <dbReference type="EMBL" id="QZN98609.1"/>
    </source>
</evidence>
<dbReference type="PANTHER" id="PTHR36503:SF1">
    <property type="entry name" value="BLR2520 PROTEIN"/>
    <property type="match status" value="1"/>
</dbReference>
<dbReference type="KEGG" id="cmet:K6K41_16415"/>
<name>A0A9E6UNJ7_9HYPH</name>
<dbReference type="RefSeq" id="WP_261401546.1">
    <property type="nucleotide sequence ID" value="NZ_CP081869.1"/>
</dbReference>
<dbReference type="Gene3D" id="3.10.180.10">
    <property type="entry name" value="2,3-Dihydroxybiphenyl 1,2-Dioxygenase, domain 1"/>
    <property type="match status" value="1"/>
</dbReference>
<evidence type="ECO:0000313" key="3">
    <source>
        <dbReference type="Proteomes" id="UP000825701"/>
    </source>
</evidence>
<accession>A0A9E6UNJ7</accession>
<dbReference type="AlphaFoldDB" id="A0A9E6UNJ7"/>
<sequence length="142" mass="14995">MPLPLRLTLVTLGVSDLPKATAFYEQLGLVKSSQSNDGVSFFDVGGVALALFGREALAEDAGVEAEGEGFRAQSLAWNLASPGDVDKAVVRMVAAGGNLVKAAEKTFWGGYAGYVSDPDGHLWELAHNPFWTDAEGQTRLPA</sequence>
<keyword evidence="3" id="KW-1185">Reference proteome</keyword>
<dbReference type="CDD" id="cd07251">
    <property type="entry name" value="VOC_like"/>
    <property type="match status" value="1"/>
</dbReference>
<protein>
    <submittedName>
        <fullName evidence="2">VOC family protein</fullName>
    </submittedName>
</protein>
<dbReference type="PROSITE" id="PS51819">
    <property type="entry name" value="VOC"/>
    <property type="match status" value="1"/>
</dbReference>
<dbReference type="Proteomes" id="UP000825701">
    <property type="component" value="Chromosome"/>
</dbReference>
<gene>
    <name evidence="2" type="ORF">K6K41_16415</name>
</gene>
<dbReference type="PANTHER" id="PTHR36503">
    <property type="entry name" value="BLR2520 PROTEIN"/>
    <property type="match status" value="1"/>
</dbReference>
<dbReference type="Pfam" id="PF00903">
    <property type="entry name" value="Glyoxalase"/>
    <property type="match status" value="1"/>
</dbReference>
<dbReference type="EMBL" id="CP081869">
    <property type="protein sequence ID" value="QZN98609.1"/>
    <property type="molecule type" value="Genomic_DNA"/>
</dbReference>
<evidence type="ECO:0000259" key="1">
    <source>
        <dbReference type="PROSITE" id="PS51819"/>
    </source>
</evidence>
<dbReference type="InterPro" id="IPR004360">
    <property type="entry name" value="Glyas_Fos-R_dOase_dom"/>
</dbReference>
<organism evidence="2 3">
    <name type="scientific">Chenggangzhangella methanolivorans</name>
    <dbReference type="NCBI Taxonomy" id="1437009"/>
    <lineage>
        <taxon>Bacteria</taxon>
        <taxon>Pseudomonadati</taxon>
        <taxon>Pseudomonadota</taxon>
        <taxon>Alphaproteobacteria</taxon>
        <taxon>Hyphomicrobiales</taxon>
        <taxon>Methylopilaceae</taxon>
        <taxon>Chenggangzhangella</taxon>
    </lineage>
</organism>
<dbReference type="InterPro" id="IPR037523">
    <property type="entry name" value="VOC_core"/>
</dbReference>
<dbReference type="SUPFAM" id="SSF54593">
    <property type="entry name" value="Glyoxalase/Bleomycin resistance protein/Dihydroxybiphenyl dioxygenase"/>
    <property type="match status" value="1"/>
</dbReference>
<dbReference type="InterPro" id="IPR029068">
    <property type="entry name" value="Glyas_Bleomycin-R_OHBP_Dase"/>
</dbReference>
<proteinExistence type="predicted"/>
<reference evidence="2" key="1">
    <citation type="submission" date="2021-08" db="EMBL/GenBank/DDBJ databases">
        <authorList>
            <person name="Zhang H."/>
            <person name="Xu M."/>
            <person name="Yu Z."/>
            <person name="Yang L."/>
            <person name="Cai Y."/>
        </authorList>
    </citation>
    <scope>NUCLEOTIDE SEQUENCE</scope>
    <source>
        <strain evidence="2">CHL1</strain>
    </source>
</reference>